<keyword evidence="3" id="KW-0813">Transport</keyword>
<keyword evidence="6 8" id="KW-1133">Transmembrane helix</keyword>
<dbReference type="Pfam" id="PF03845">
    <property type="entry name" value="Spore_permease"/>
    <property type="match status" value="1"/>
</dbReference>
<sequence length="366" mass="40795">MEKGKISALQMAMLLYPTIIATAILSMPAISAKYAGNDLWISPIISSVIGFLTVYIAVRLHHMYPGKTAIQVCEDITGRIPGKIIGFIILFFYIETTGTITRTYSEFIVSSFLFKTPQIVVISLMVLLCAFCIHGGLEVLGRTAQLLFPLLVLPIFVAILFLAKDFDFGNILPILEKGIVPPLKGSVAPAGWFAEFFLIAFLLPFLSDKKKGMKYGMMTVLGVTVSIVIVNLIVLFVLGVTTANKLYPLMNVVRYAKLAGFFENMEAVVMAVWIVGAFVKISVFYYAGVLGTAQWLDLSDYRPIIWPVGIFVVQSSFWAEESMMDITRYILVGFPFYSIFVQVIIPALLLMIAFFRRKKVKPKTQK</sequence>
<keyword evidence="5 8" id="KW-0812">Transmembrane</keyword>
<reference evidence="9 10" key="1">
    <citation type="submission" date="2021-01" db="EMBL/GenBank/DDBJ databases">
        <title>Genomic Encyclopedia of Type Strains, Phase IV (KMG-IV): sequencing the most valuable type-strain genomes for metagenomic binning, comparative biology and taxonomic classification.</title>
        <authorList>
            <person name="Goeker M."/>
        </authorList>
    </citation>
    <scope>NUCLEOTIDE SEQUENCE [LARGE SCALE GENOMIC DNA]</scope>
    <source>
        <strain evidence="9 10">DSM 105453</strain>
    </source>
</reference>
<feature type="transmembrane region" description="Helical" evidence="8">
    <location>
        <begin position="40"/>
        <end position="58"/>
    </location>
</feature>
<keyword evidence="7 8" id="KW-0472">Membrane</keyword>
<comment type="similarity">
    <text evidence="2">Belongs to the amino acid-polyamine-organocation (APC) superfamily. Spore germination protein (SGP) (TC 2.A.3.9) family.</text>
</comment>
<comment type="caution">
    <text evidence="9">The sequence shown here is derived from an EMBL/GenBank/DDBJ whole genome shotgun (WGS) entry which is preliminary data.</text>
</comment>
<name>A0ABS2R8R2_9BACI</name>
<dbReference type="PANTHER" id="PTHR34975:SF2">
    <property type="entry name" value="SPORE GERMINATION PROTEIN A2"/>
    <property type="match status" value="1"/>
</dbReference>
<evidence type="ECO:0000256" key="6">
    <source>
        <dbReference type="ARBA" id="ARBA00022989"/>
    </source>
</evidence>
<feature type="transmembrane region" description="Helical" evidence="8">
    <location>
        <begin position="84"/>
        <end position="104"/>
    </location>
</feature>
<evidence type="ECO:0000256" key="1">
    <source>
        <dbReference type="ARBA" id="ARBA00004141"/>
    </source>
</evidence>
<comment type="subcellular location">
    <subcellularLocation>
        <location evidence="1">Membrane</location>
        <topology evidence="1">Multi-pass membrane protein</topology>
    </subcellularLocation>
</comment>
<evidence type="ECO:0000256" key="5">
    <source>
        <dbReference type="ARBA" id="ARBA00022692"/>
    </source>
</evidence>
<dbReference type="RefSeq" id="WP_077114526.1">
    <property type="nucleotide sequence ID" value="NZ_JAFBFH010000015.1"/>
</dbReference>
<feature type="transmembrane region" description="Helical" evidence="8">
    <location>
        <begin position="12"/>
        <end position="34"/>
    </location>
</feature>
<feature type="transmembrane region" description="Helical" evidence="8">
    <location>
        <begin position="267"/>
        <end position="289"/>
    </location>
</feature>
<feature type="transmembrane region" description="Helical" evidence="8">
    <location>
        <begin position="301"/>
        <end position="319"/>
    </location>
</feature>
<dbReference type="EMBL" id="JAFBFH010000015">
    <property type="protein sequence ID" value="MBM7715539.1"/>
    <property type="molecule type" value="Genomic_DNA"/>
</dbReference>
<keyword evidence="4" id="KW-0309">Germination</keyword>
<feature type="transmembrane region" description="Helical" evidence="8">
    <location>
        <begin position="183"/>
        <end position="206"/>
    </location>
</feature>
<feature type="transmembrane region" description="Helical" evidence="8">
    <location>
        <begin position="218"/>
        <end position="240"/>
    </location>
</feature>
<keyword evidence="10" id="KW-1185">Reference proteome</keyword>
<evidence type="ECO:0000313" key="9">
    <source>
        <dbReference type="EMBL" id="MBM7715539.1"/>
    </source>
</evidence>
<dbReference type="Proteomes" id="UP000823485">
    <property type="component" value="Unassembled WGS sequence"/>
</dbReference>
<evidence type="ECO:0000256" key="7">
    <source>
        <dbReference type="ARBA" id="ARBA00023136"/>
    </source>
</evidence>
<evidence type="ECO:0000256" key="3">
    <source>
        <dbReference type="ARBA" id="ARBA00022448"/>
    </source>
</evidence>
<feature type="transmembrane region" description="Helical" evidence="8">
    <location>
        <begin position="146"/>
        <end position="163"/>
    </location>
</feature>
<dbReference type="InterPro" id="IPR004761">
    <property type="entry name" value="Spore_GerAB"/>
</dbReference>
<accession>A0ABS2R8R2</accession>
<protein>
    <submittedName>
        <fullName evidence="9">Spore germination protein KB</fullName>
    </submittedName>
</protein>
<dbReference type="PANTHER" id="PTHR34975">
    <property type="entry name" value="SPORE GERMINATION PROTEIN A2"/>
    <property type="match status" value="1"/>
</dbReference>
<organism evidence="9 10">
    <name type="scientific">Siminovitchia thermophila</name>
    <dbReference type="NCBI Taxonomy" id="1245522"/>
    <lineage>
        <taxon>Bacteria</taxon>
        <taxon>Bacillati</taxon>
        <taxon>Bacillota</taxon>
        <taxon>Bacilli</taxon>
        <taxon>Bacillales</taxon>
        <taxon>Bacillaceae</taxon>
        <taxon>Siminovitchia</taxon>
    </lineage>
</organism>
<evidence type="ECO:0000256" key="2">
    <source>
        <dbReference type="ARBA" id="ARBA00007998"/>
    </source>
</evidence>
<dbReference type="NCBIfam" id="TIGR00912">
    <property type="entry name" value="2A0309"/>
    <property type="match status" value="1"/>
</dbReference>
<proteinExistence type="inferred from homology"/>
<dbReference type="Gene3D" id="1.20.1740.10">
    <property type="entry name" value="Amino acid/polyamine transporter I"/>
    <property type="match status" value="1"/>
</dbReference>
<evidence type="ECO:0000256" key="4">
    <source>
        <dbReference type="ARBA" id="ARBA00022544"/>
    </source>
</evidence>
<feature type="transmembrane region" description="Helical" evidence="8">
    <location>
        <begin position="331"/>
        <end position="355"/>
    </location>
</feature>
<evidence type="ECO:0000313" key="10">
    <source>
        <dbReference type="Proteomes" id="UP000823485"/>
    </source>
</evidence>
<feature type="transmembrane region" description="Helical" evidence="8">
    <location>
        <begin position="116"/>
        <end position="134"/>
    </location>
</feature>
<evidence type="ECO:0000256" key="8">
    <source>
        <dbReference type="SAM" id="Phobius"/>
    </source>
</evidence>
<gene>
    <name evidence="9" type="ORF">JOC94_002527</name>
</gene>